<dbReference type="SUPFAM" id="SSF52540">
    <property type="entry name" value="P-loop containing nucleoside triphosphate hydrolases"/>
    <property type="match status" value="1"/>
</dbReference>
<dbReference type="Proteomes" id="UP000613580">
    <property type="component" value="Unassembled WGS sequence"/>
</dbReference>
<evidence type="ECO:0000256" key="2">
    <source>
        <dbReference type="SAM" id="MobiDB-lite"/>
    </source>
</evidence>
<keyword evidence="5" id="KW-1185">Reference proteome</keyword>
<organism evidence="4 5">
    <name type="scientific">Mycena chlorophos</name>
    <name type="common">Agaric fungus</name>
    <name type="synonym">Agaricus chlorophos</name>
    <dbReference type="NCBI Taxonomy" id="658473"/>
    <lineage>
        <taxon>Eukaryota</taxon>
        <taxon>Fungi</taxon>
        <taxon>Dikarya</taxon>
        <taxon>Basidiomycota</taxon>
        <taxon>Agaricomycotina</taxon>
        <taxon>Agaricomycetes</taxon>
        <taxon>Agaricomycetidae</taxon>
        <taxon>Agaricales</taxon>
        <taxon>Marasmiineae</taxon>
        <taxon>Mycenaceae</taxon>
        <taxon>Mycena</taxon>
    </lineage>
</organism>
<dbReference type="PANTHER" id="PTHR10039:SF15">
    <property type="entry name" value="NACHT DOMAIN-CONTAINING PROTEIN"/>
    <property type="match status" value="1"/>
</dbReference>
<evidence type="ECO:0000313" key="5">
    <source>
        <dbReference type="Proteomes" id="UP000613580"/>
    </source>
</evidence>
<dbReference type="Gene3D" id="3.40.50.300">
    <property type="entry name" value="P-loop containing nucleotide triphosphate hydrolases"/>
    <property type="match status" value="1"/>
</dbReference>
<dbReference type="OrthoDB" id="448455at2759"/>
<evidence type="ECO:0000313" key="4">
    <source>
        <dbReference type="EMBL" id="KAF7296291.1"/>
    </source>
</evidence>
<name>A0A8H6SCN3_MYCCL</name>
<accession>A0A8H6SCN3</accession>
<feature type="region of interest" description="Disordered" evidence="2">
    <location>
        <begin position="11"/>
        <end position="35"/>
    </location>
</feature>
<feature type="compositionally biased region" description="Gly residues" evidence="2">
    <location>
        <begin position="11"/>
        <end position="32"/>
    </location>
</feature>
<proteinExistence type="predicted"/>
<reference evidence="4" key="1">
    <citation type="submission" date="2020-05" db="EMBL/GenBank/DDBJ databases">
        <title>Mycena genomes resolve the evolution of fungal bioluminescence.</title>
        <authorList>
            <person name="Tsai I.J."/>
        </authorList>
    </citation>
    <scope>NUCLEOTIDE SEQUENCE</scope>
    <source>
        <strain evidence="4">110903Hualien_Pintung</strain>
    </source>
</reference>
<dbReference type="AlphaFoldDB" id="A0A8H6SCN3"/>
<dbReference type="Pfam" id="PF24883">
    <property type="entry name" value="NPHP3_N"/>
    <property type="match status" value="1"/>
</dbReference>
<protein>
    <submittedName>
        <fullName evidence="4">Ankyrin 2,3/unc44</fullName>
    </submittedName>
</protein>
<dbReference type="PANTHER" id="PTHR10039">
    <property type="entry name" value="AMELOGENIN"/>
    <property type="match status" value="1"/>
</dbReference>
<dbReference type="EMBL" id="JACAZE010000017">
    <property type="protein sequence ID" value="KAF7296291.1"/>
    <property type="molecule type" value="Genomic_DNA"/>
</dbReference>
<keyword evidence="1" id="KW-0677">Repeat</keyword>
<dbReference type="InterPro" id="IPR027417">
    <property type="entry name" value="P-loop_NTPase"/>
</dbReference>
<feature type="domain" description="Nephrocystin 3-like N-terminal" evidence="3">
    <location>
        <begin position="84"/>
        <end position="246"/>
    </location>
</feature>
<evidence type="ECO:0000256" key="1">
    <source>
        <dbReference type="ARBA" id="ARBA00022737"/>
    </source>
</evidence>
<dbReference type="InterPro" id="IPR056884">
    <property type="entry name" value="NPHP3-like_N"/>
</dbReference>
<comment type="caution">
    <text evidence="4">The sequence shown here is derived from an EMBL/GenBank/DDBJ whole genome shotgun (WGS) entry which is preliminary data.</text>
</comment>
<gene>
    <name evidence="4" type="ORF">HMN09_01098700</name>
</gene>
<sequence>MAQQNFHINLGGGRGGAGGAGGQQGGGGGAGQGAHIDMQNENVTMYINSAAGTPEVDKKKIIDWISPINFFPRHQEVVNSRQENTGGWIFEVEAFKNWESAEDAKRLLWCSGVSGAGKTVLMSVIVDHFTQIQKQDPDIGCGFLYLNYQQSDTQTLQNLLAAIWRQLIYNKSTGIDDAKAMYLSCQERETTLSLEEIQSLLQDFSPSFKQIYIMLDALNEYSSNRQDLISNILQIGKNVKLLVMSRPNIAAPEEQELSRLLIEAHPEDIEKFISSNIKQYDNLHALIAKDSNLQSRIIKELTETANGM</sequence>
<evidence type="ECO:0000259" key="3">
    <source>
        <dbReference type="Pfam" id="PF24883"/>
    </source>
</evidence>